<dbReference type="PATRIC" id="fig|1123069.3.peg.1534"/>
<sequence length="163" mass="17940">MTTHVERSAPTRLTITRRFNAPPERVFAAHVDPELIRRWCFGPEGWRMSACDNDARPGGRFRWDWEAVDGSARFHATGTYEVVEPPQDGRPGRIVHVERMFLPDPTPDNRVTTTFAPEGGGTLLTLVMEVATPEAMDAMVASGMADGMEASYARLDALAPVAA</sequence>
<dbReference type="InterPro" id="IPR023393">
    <property type="entry name" value="START-like_dom_sf"/>
</dbReference>
<evidence type="ECO:0000313" key="4">
    <source>
        <dbReference type="Proteomes" id="UP000015346"/>
    </source>
</evidence>
<comment type="similarity">
    <text evidence="1">Belongs to the AHA1 family.</text>
</comment>
<dbReference type="InterPro" id="IPR013538">
    <property type="entry name" value="ASHA1/2-like_C"/>
</dbReference>
<protein>
    <recommendedName>
        <fullName evidence="2">Activator of Hsp90 ATPase homologue 1/2-like C-terminal domain-containing protein</fullName>
    </recommendedName>
</protein>
<dbReference type="HOGENOM" id="CLU_108923_6_1_5"/>
<dbReference type="OrthoDB" id="9805228at2"/>
<evidence type="ECO:0000256" key="1">
    <source>
        <dbReference type="ARBA" id="ARBA00006817"/>
    </source>
</evidence>
<reference evidence="3 4" key="1">
    <citation type="journal article" date="2013" name="Stand. Genomic Sci.">
        <title>Genome sequence of the reddish-pigmented Rubellimicrobium thermophilum type strain (DSM 16684(T)), a member of the Roseobacter clade.</title>
        <authorList>
            <person name="Fiebig A."/>
            <person name="Riedel T."/>
            <person name="Gronow S."/>
            <person name="Petersen J."/>
            <person name="Klenk H.P."/>
            <person name="Goker M."/>
        </authorList>
    </citation>
    <scope>NUCLEOTIDE SEQUENCE [LARGE SCALE GENOMIC DNA]</scope>
    <source>
        <strain evidence="3 4">DSM 16684</strain>
    </source>
</reference>
<proteinExistence type="inferred from homology"/>
<dbReference type="RefSeq" id="WP_021097654.1">
    <property type="nucleotide sequence ID" value="NZ_KE557320.1"/>
</dbReference>
<evidence type="ECO:0000313" key="3">
    <source>
        <dbReference type="EMBL" id="EPX85844.1"/>
    </source>
</evidence>
<dbReference type="Gene3D" id="3.30.530.20">
    <property type="match status" value="1"/>
</dbReference>
<dbReference type="Pfam" id="PF08327">
    <property type="entry name" value="AHSA1"/>
    <property type="match status" value="1"/>
</dbReference>
<dbReference type="SUPFAM" id="SSF55961">
    <property type="entry name" value="Bet v1-like"/>
    <property type="match status" value="1"/>
</dbReference>
<dbReference type="AlphaFoldDB" id="S9SHN9"/>
<evidence type="ECO:0000259" key="2">
    <source>
        <dbReference type="Pfam" id="PF08327"/>
    </source>
</evidence>
<dbReference type="Proteomes" id="UP000015346">
    <property type="component" value="Unassembled WGS sequence"/>
</dbReference>
<dbReference type="STRING" id="1123069.ruthe_01565"/>
<accession>S9SHN9</accession>
<name>S9SHN9_9RHOB</name>
<comment type="caution">
    <text evidence="3">The sequence shown here is derived from an EMBL/GenBank/DDBJ whole genome shotgun (WGS) entry which is preliminary data.</text>
</comment>
<dbReference type="EMBL" id="AOLV01000012">
    <property type="protein sequence ID" value="EPX85844.1"/>
    <property type="molecule type" value="Genomic_DNA"/>
</dbReference>
<keyword evidence="4" id="KW-1185">Reference proteome</keyword>
<feature type="domain" description="Activator of Hsp90 ATPase homologue 1/2-like C-terminal" evidence="2">
    <location>
        <begin position="20"/>
        <end position="158"/>
    </location>
</feature>
<organism evidence="3 4">
    <name type="scientific">Rubellimicrobium thermophilum DSM 16684</name>
    <dbReference type="NCBI Taxonomy" id="1123069"/>
    <lineage>
        <taxon>Bacteria</taxon>
        <taxon>Pseudomonadati</taxon>
        <taxon>Pseudomonadota</taxon>
        <taxon>Alphaproteobacteria</taxon>
        <taxon>Rhodobacterales</taxon>
        <taxon>Roseobacteraceae</taxon>
        <taxon>Rubellimicrobium</taxon>
    </lineage>
</organism>
<gene>
    <name evidence="3" type="ORF">ruthe_01565</name>
</gene>